<evidence type="ECO:0008006" key="4">
    <source>
        <dbReference type="Google" id="ProtNLM"/>
    </source>
</evidence>
<evidence type="ECO:0000313" key="3">
    <source>
        <dbReference type="Proteomes" id="UP000271974"/>
    </source>
</evidence>
<keyword evidence="1" id="KW-0732">Signal</keyword>
<dbReference type="EMBL" id="RQTK01000405">
    <property type="protein sequence ID" value="RUS80207.1"/>
    <property type="molecule type" value="Genomic_DNA"/>
</dbReference>
<protein>
    <recommendedName>
        <fullName evidence="4">Receptor ligand binding region domain-containing protein</fullName>
    </recommendedName>
</protein>
<dbReference type="Proteomes" id="UP000271974">
    <property type="component" value="Unassembled WGS sequence"/>
</dbReference>
<dbReference type="OrthoDB" id="6138145at2759"/>
<keyword evidence="3" id="KW-1185">Reference proteome</keyword>
<proteinExistence type="predicted"/>
<feature type="signal peptide" evidence="1">
    <location>
        <begin position="1"/>
        <end position="23"/>
    </location>
</feature>
<comment type="caution">
    <text evidence="2">The sequence shown here is derived from an EMBL/GenBank/DDBJ whole genome shotgun (WGS) entry which is preliminary data.</text>
</comment>
<evidence type="ECO:0000256" key="1">
    <source>
        <dbReference type="SAM" id="SignalP"/>
    </source>
</evidence>
<gene>
    <name evidence="2" type="ORF">EGW08_012032</name>
</gene>
<name>A0A3S0ZJ75_ELYCH</name>
<sequence length="171" mass="19313">MFGVTAASAAATFLFLLVSVLLARPGLFDTSHNQQLNHRHHPRQTQPRPSANVTAVFELDDIDDFNPVFERALSELQNHSIKYSWGGTVILAKRDLRDMVTQLCTYFQGDRSHVRLIVVFGRVETVQTVNLISEALGIPVIGYMLDKGDGYVQLCVIAVDYPLWFDFRMQT</sequence>
<dbReference type="AlphaFoldDB" id="A0A3S0ZJ75"/>
<organism evidence="2 3">
    <name type="scientific">Elysia chlorotica</name>
    <name type="common">Eastern emerald elysia</name>
    <name type="synonym">Sea slug</name>
    <dbReference type="NCBI Taxonomy" id="188477"/>
    <lineage>
        <taxon>Eukaryota</taxon>
        <taxon>Metazoa</taxon>
        <taxon>Spiralia</taxon>
        <taxon>Lophotrochozoa</taxon>
        <taxon>Mollusca</taxon>
        <taxon>Gastropoda</taxon>
        <taxon>Heterobranchia</taxon>
        <taxon>Euthyneura</taxon>
        <taxon>Panpulmonata</taxon>
        <taxon>Sacoglossa</taxon>
        <taxon>Placobranchoidea</taxon>
        <taxon>Plakobranchidae</taxon>
        <taxon>Elysia</taxon>
    </lineage>
</organism>
<feature type="chain" id="PRO_5018688049" description="Receptor ligand binding region domain-containing protein" evidence="1">
    <location>
        <begin position="24"/>
        <end position="171"/>
    </location>
</feature>
<accession>A0A3S0ZJ75</accession>
<evidence type="ECO:0000313" key="2">
    <source>
        <dbReference type="EMBL" id="RUS80207.1"/>
    </source>
</evidence>
<reference evidence="2 3" key="1">
    <citation type="submission" date="2019-01" db="EMBL/GenBank/DDBJ databases">
        <title>A draft genome assembly of the solar-powered sea slug Elysia chlorotica.</title>
        <authorList>
            <person name="Cai H."/>
            <person name="Li Q."/>
            <person name="Fang X."/>
            <person name="Li J."/>
            <person name="Curtis N.E."/>
            <person name="Altenburger A."/>
            <person name="Shibata T."/>
            <person name="Feng M."/>
            <person name="Maeda T."/>
            <person name="Schwartz J.A."/>
            <person name="Shigenobu S."/>
            <person name="Lundholm N."/>
            <person name="Nishiyama T."/>
            <person name="Yang H."/>
            <person name="Hasebe M."/>
            <person name="Li S."/>
            <person name="Pierce S.K."/>
            <person name="Wang J."/>
        </authorList>
    </citation>
    <scope>NUCLEOTIDE SEQUENCE [LARGE SCALE GENOMIC DNA]</scope>
    <source>
        <strain evidence="2">EC2010</strain>
        <tissue evidence="2">Whole organism of an adult</tissue>
    </source>
</reference>